<dbReference type="STRING" id="953739.SVEN_3769"/>
<name>F2RED2_STRVP</name>
<proteinExistence type="predicted"/>
<dbReference type="InterPro" id="IPR021246">
    <property type="entry name" value="DUF2797"/>
</dbReference>
<organism evidence="1 2">
    <name type="scientific">Streptomyces venezuelae (strain ATCC 10712 / CBS 650.69 / DSM 40230 / JCM 4526 / NBRC 13096 / PD 04745)</name>
    <dbReference type="NCBI Taxonomy" id="953739"/>
    <lineage>
        <taxon>Bacteria</taxon>
        <taxon>Bacillati</taxon>
        <taxon>Actinomycetota</taxon>
        <taxon>Actinomycetes</taxon>
        <taxon>Kitasatosporales</taxon>
        <taxon>Streptomycetaceae</taxon>
        <taxon>Streptomyces</taxon>
    </lineage>
</organism>
<dbReference type="EMBL" id="FR845719">
    <property type="protein sequence ID" value="CCA57055.1"/>
    <property type="molecule type" value="Genomic_DNA"/>
</dbReference>
<dbReference type="eggNOG" id="ENOG5032V2R">
    <property type="taxonomic scope" value="Bacteria"/>
</dbReference>
<dbReference type="OrthoDB" id="3171606at2"/>
<protein>
    <recommendedName>
        <fullName evidence="3">DUF2797 domain-containing protein</fullName>
    </recommendedName>
</protein>
<reference evidence="1 2" key="1">
    <citation type="journal article" date="2011" name="BMC Genomics">
        <title>Genome-wide analysis of the role of GlnR in Streptomyces venezuelae provides new insights into global nitrogen regulation in actinomycetes.</title>
        <authorList>
            <person name="Pullan S.T."/>
            <person name="Bibb M.J."/>
            <person name="Merrick M."/>
        </authorList>
    </citation>
    <scope>NUCLEOTIDE SEQUENCE [LARGE SCALE GENOMIC DNA]</scope>
    <source>
        <strain evidence="1">ATCC 10712</strain>
    </source>
</reference>
<evidence type="ECO:0008006" key="3">
    <source>
        <dbReference type="Google" id="ProtNLM"/>
    </source>
</evidence>
<evidence type="ECO:0000313" key="1">
    <source>
        <dbReference type="EMBL" id="CCA57055.1"/>
    </source>
</evidence>
<keyword evidence="2" id="KW-1185">Reference proteome</keyword>
<dbReference type="HOGENOM" id="CLU_070582_0_0_11"/>
<sequence length="320" mass="33912">MLPAGPPPWGSPCGVRSGGFPRRVRCARRSGVEWWCRGITWSGGVPGLRWRGGRVSTLSYGQRLAFRAVGERRCPGARGNPCPLRAVVPGRATGGRCAECARLDRAHSVAADTLLDDPQPYRVYLAWFGPGMTKVGITAEARGEARLLEQGAVTFSWLGRGPLMAARRTEEVLRQALAVPDRVAYERKRAARHALPPAGARAGEVGELHRRAREVGGWTETLEPLEFVPRDHAGAFGLDGLPPLDGTVAALVDGGVVTGRLLAAAGPDLHLLDPAGRCLALDTRLMGGWVLQGGVEGDAFSVPVTDVATAADPGAQGELF</sequence>
<dbReference type="AlphaFoldDB" id="F2RED2"/>
<dbReference type="PATRIC" id="fig|953739.5.peg.6242"/>
<dbReference type="KEGG" id="sve:SVEN_3769"/>
<accession>F2RED2</accession>
<dbReference type="Proteomes" id="UP000006854">
    <property type="component" value="Chromosome"/>
</dbReference>
<gene>
    <name evidence="1" type="ordered locus">SVEN_3769</name>
</gene>
<evidence type="ECO:0000313" key="2">
    <source>
        <dbReference type="Proteomes" id="UP000006854"/>
    </source>
</evidence>
<dbReference type="Pfam" id="PF10977">
    <property type="entry name" value="DUF2797"/>
    <property type="match status" value="1"/>
</dbReference>